<dbReference type="GO" id="GO:0003677">
    <property type="term" value="F:DNA binding"/>
    <property type="evidence" value="ECO:0007669"/>
    <property type="project" value="UniProtKB-KW"/>
</dbReference>
<evidence type="ECO:0000256" key="2">
    <source>
        <dbReference type="ARBA" id="ARBA00023015"/>
    </source>
</evidence>
<dbReference type="Pfam" id="PF22381">
    <property type="entry name" value="Staph_reg_Sar_Rot"/>
    <property type="match status" value="1"/>
</dbReference>
<keyword evidence="2" id="KW-0805">Transcription regulation</keyword>
<keyword evidence="10" id="KW-1185">Reference proteome</keyword>
<evidence type="ECO:0000256" key="1">
    <source>
        <dbReference type="ARBA" id="ARBA00004496"/>
    </source>
</evidence>
<dbReference type="PANTHER" id="PTHR42756">
    <property type="entry name" value="TRANSCRIPTIONAL REGULATOR, MARR"/>
    <property type="match status" value="1"/>
</dbReference>
<dbReference type="PANTHER" id="PTHR42756:SF1">
    <property type="entry name" value="TRANSCRIPTIONAL REPRESSOR OF EMRAB OPERON"/>
    <property type="match status" value="1"/>
</dbReference>
<dbReference type="EMBL" id="JQCE01000075">
    <property type="protein sequence ID" value="KRO15158.1"/>
    <property type="molecule type" value="Genomic_DNA"/>
</dbReference>
<dbReference type="SMART" id="SM00347">
    <property type="entry name" value="HTH_MARR"/>
    <property type="match status" value="1"/>
</dbReference>
<dbReference type="STRING" id="1293598.IV56_GL000249"/>
<dbReference type="PATRIC" id="fig|1293598.4.peg.268"/>
<gene>
    <name evidence="9" type="ORF">IV56_GL000249</name>
</gene>
<keyword evidence="4" id="KW-0804">Transcription</keyword>
<dbReference type="InterPro" id="IPR055166">
    <property type="entry name" value="Transc_reg_Sar_Rot_HTH"/>
</dbReference>
<evidence type="ECO:0000313" key="9">
    <source>
        <dbReference type="EMBL" id="KRO15158.1"/>
    </source>
</evidence>
<comment type="similarity">
    <text evidence="5">Belongs to the SarZ family.</text>
</comment>
<protein>
    <recommendedName>
        <fullName evidence="6">HTH-type transcriptional regulator SarZ</fullName>
    </recommendedName>
    <alternativeName>
        <fullName evidence="7">Staphylococcal accessory regulator Z</fullName>
    </alternativeName>
</protein>
<feature type="domain" description="HTH marR-type" evidence="8">
    <location>
        <begin position="9"/>
        <end position="146"/>
    </location>
</feature>
<keyword evidence="3" id="KW-0238">DNA-binding</keyword>
<evidence type="ECO:0000313" key="10">
    <source>
        <dbReference type="Proteomes" id="UP000050969"/>
    </source>
</evidence>
<name>A0A0R2MNA5_9LACO</name>
<evidence type="ECO:0000256" key="7">
    <source>
        <dbReference type="ARBA" id="ARBA00047207"/>
    </source>
</evidence>
<dbReference type="RefSeq" id="WP_147661075.1">
    <property type="nucleotide sequence ID" value="NZ_JQCE01000075.1"/>
</dbReference>
<accession>A0A0R2MNA5</accession>
<sequence length="146" mass="16724">MEPNDMNLANQLCFSVYNATRMFNKFYQTALKTFDLTYPQYIVMLSLWEQDNQTLNQLGKQLNLESNTLTPLLKRLETAGWLTRHRDPADKRQLVVSLTVDGAAKRDCVLAAVTDAIKGSHIDIEKYREALKINNELISELTDSIE</sequence>
<dbReference type="PROSITE" id="PS50995">
    <property type="entry name" value="HTH_MARR_2"/>
    <property type="match status" value="1"/>
</dbReference>
<dbReference type="GO" id="GO:0005737">
    <property type="term" value="C:cytoplasm"/>
    <property type="evidence" value="ECO:0007669"/>
    <property type="project" value="UniProtKB-SubCell"/>
</dbReference>
<organism evidence="9 10">
    <name type="scientific">Lacticaseibacillus saniviri JCM 17471 = DSM 24301</name>
    <dbReference type="NCBI Taxonomy" id="1293598"/>
    <lineage>
        <taxon>Bacteria</taxon>
        <taxon>Bacillati</taxon>
        <taxon>Bacillota</taxon>
        <taxon>Bacilli</taxon>
        <taxon>Lactobacillales</taxon>
        <taxon>Lactobacillaceae</taxon>
        <taxon>Lacticaseibacillus</taxon>
    </lineage>
</organism>
<evidence type="ECO:0000259" key="8">
    <source>
        <dbReference type="PROSITE" id="PS50995"/>
    </source>
</evidence>
<evidence type="ECO:0000256" key="3">
    <source>
        <dbReference type="ARBA" id="ARBA00023125"/>
    </source>
</evidence>
<dbReference type="PRINTS" id="PR00598">
    <property type="entry name" value="HTHMARR"/>
</dbReference>
<dbReference type="SUPFAM" id="SSF46785">
    <property type="entry name" value="Winged helix' DNA-binding domain"/>
    <property type="match status" value="1"/>
</dbReference>
<dbReference type="InterPro" id="IPR000835">
    <property type="entry name" value="HTH_MarR-typ"/>
</dbReference>
<proteinExistence type="inferred from homology"/>
<evidence type="ECO:0000256" key="5">
    <source>
        <dbReference type="ARBA" id="ARBA00046337"/>
    </source>
</evidence>
<evidence type="ECO:0000256" key="4">
    <source>
        <dbReference type="ARBA" id="ARBA00023163"/>
    </source>
</evidence>
<dbReference type="GO" id="GO:0003700">
    <property type="term" value="F:DNA-binding transcription factor activity"/>
    <property type="evidence" value="ECO:0007669"/>
    <property type="project" value="InterPro"/>
</dbReference>
<dbReference type="Proteomes" id="UP000050969">
    <property type="component" value="Unassembled WGS sequence"/>
</dbReference>
<dbReference type="Gene3D" id="1.10.10.10">
    <property type="entry name" value="Winged helix-like DNA-binding domain superfamily/Winged helix DNA-binding domain"/>
    <property type="match status" value="1"/>
</dbReference>
<comment type="subcellular location">
    <subcellularLocation>
        <location evidence="1">Cytoplasm</location>
    </subcellularLocation>
</comment>
<dbReference type="InterPro" id="IPR036388">
    <property type="entry name" value="WH-like_DNA-bd_sf"/>
</dbReference>
<dbReference type="AlphaFoldDB" id="A0A0R2MNA5"/>
<comment type="caution">
    <text evidence="9">The sequence shown here is derived from an EMBL/GenBank/DDBJ whole genome shotgun (WGS) entry which is preliminary data.</text>
</comment>
<reference evidence="9 10" key="1">
    <citation type="journal article" date="2015" name="Genome Announc.">
        <title>Expanding the biotechnology potential of lactobacilli through comparative genomics of 213 strains and associated genera.</title>
        <authorList>
            <person name="Sun Z."/>
            <person name="Harris H.M."/>
            <person name="McCann A."/>
            <person name="Guo C."/>
            <person name="Argimon S."/>
            <person name="Zhang W."/>
            <person name="Yang X."/>
            <person name="Jeffery I.B."/>
            <person name="Cooney J.C."/>
            <person name="Kagawa T.F."/>
            <person name="Liu W."/>
            <person name="Song Y."/>
            <person name="Salvetti E."/>
            <person name="Wrobel A."/>
            <person name="Rasinkangas P."/>
            <person name="Parkhill J."/>
            <person name="Rea M.C."/>
            <person name="O'Sullivan O."/>
            <person name="Ritari J."/>
            <person name="Douillard F.P."/>
            <person name="Paul Ross R."/>
            <person name="Yang R."/>
            <person name="Briner A.E."/>
            <person name="Felis G.E."/>
            <person name="de Vos W.M."/>
            <person name="Barrangou R."/>
            <person name="Klaenhammer T.R."/>
            <person name="Caufield P.W."/>
            <person name="Cui Y."/>
            <person name="Zhang H."/>
            <person name="O'Toole P.W."/>
        </authorList>
    </citation>
    <scope>NUCLEOTIDE SEQUENCE [LARGE SCALE GENOMIC DNA]</scope>
    <source>
        <strain evidence="9 10">DSM 24301</strain>
    </source>
</reference>
<evidence type="ECO:0000256" key="6">
    <source>
        <dbReference type="ARBA" id="ARBA00047188"/>
    </source>
</evidence>
<dbReference type="InterPro" id="IPR036390">
    <property type="entry name" value="WH_DNA-bd_sf"/>
</dbReference>